<protein>
    <recommendedName>
        <fullName evidence="3">DUF4174 domain-containing protein</fullName>
    </recommendedName>
</protein>
<evidence type="ECO:0000313" key="1">
    <source>
        <dbReference type="EMBL" id="AZS29962.1"/>
    </source>
</evidence>
<reference evidence="1 2" key="1">
    <citation type="submission" date="2018-10" db="EMBL/GenBank/DDBJ databases">
        <title>Butyricimonas faecalis sp. nov., isolated from human faeces and emended description of the genus Butyricimonas.</title>
        <authorList>
            <person name="Le Roy T."/>
            <person name="Van der Smissen P."/>
            <person name="Paquot A."/>
            <person name="Delzenne N."/>
            <person name="Muccioli G."/>
            <person name="Collet J.-F."/>
            <person name="Cani P.D."/>
        </authorList>
    </citation>
    <scope>NUCLEOTIDE SEQUENCE [LARGE SCALE GENOMIC DNA]</scope>
    <source>
        <strain evidence="1 2">H184</strain>
    </source>
</reference>
<dbReference type="KEGG" id="buy:D8S85_10675"/>
<gene>
    <name evidence="1" type="ORF">D8S85_10675</name>
</gene>
<dbReference type="AlphaFoldDB" id="A0A3S9VTV0"/>
<dbReference type="EMBL" id="CP032819">
    <property type="protein sequence ID" value="AZS29962.1"/>
    <property type="molecule type" value="Genomic_DNA"/>
</dbReference>
<accession>A0A3S9VTV0</accession>
<name>A0A3S9VTV0_9BACT</name>
<evidence type="ECO:0000313" key="2">
    <source>
        <dbReference type="Proteomes" id="UP000270673"/>
    </source>
</evidence>
<keyword evidence="2" id="KW-1185">Reference proteome</keyword>
<dbReference type="Proteomes" id="UP000270673">
    <property type="component" value="Chromosome"/>
</dbReference>
<organism evidence="1 2">
    <name type="scientific">Butyricimonas faecalis</name>
    <dbReference type="NCBI Taxonomy" id="2093856"/>
    <lineage>
        <taxon>Bacteria</taxon>
        <taxon>Pseudomonadati</taxon>
        <taxon>Bacteroidota</taxon>
        <taxon>Bacteroidia</taxon>
        <taxon>Bacteroidales</taxon>
        <taxon>Odoribacteraceae</taxon>
        <taxon>Butyricimonas</taxon>
    </lineage>
</organism>
<proteinExistence type="predicted"/>
<sequence length="107" mass="12625">MDLWNPLLEYSKSYNGLLNFYFIFRPAKKDIKDVKLVLSKNVKFNYPVFLDTLGEFEKLNPHLPKNKALHTFLLDENNNVILVGDPLHNKKIEEMFYKIVKEKLGKP</sequence>
<evidence type="ECO:0008006" key="3">
    <source>
        <dbReference type="Google" id="ProtNLM"/>
    </source>
</evidence>